<dbReference type="Pfam" id="PF07731">
    <property type="entry name" value="Cu-oxidase_2"/>
    <property type="match status" value="1"/>
</dbReference>
<evidence type="ECO:0000259" key="5">
    <source>
        <dbReference type="Pfam" id="PF00394"/>
    </source>
</evidence>
<accession>A0A814GAS2</accession>
<gene>
    <name evidence="8" type="ORF">EDS130_LOCUS14565</name>
</gene>
<dbReference type="AlphaFoldDB" id="A0A814GAS2"/>
<proteinExistence type="inferred from homology"/>
<dbReference type="Pfam" id="PF07732">
    <property type="entry name" value="Cu-oxidase_3"/>
    <property type="match status" value="1"/>
</dbReference>
<evidence type="ECO:0000256" key="3">
    <source>
        <dbReference type="ARBA" id="ARBA00023002"/>
    </source>
</evidence>
<comment type="similarity">
    <text evidence="1">Belongs to the multicopper oxidase family.</text>
</comment>
<feature type="domain" description="Plastocyanin-like" evidence="7">
    <location>
        <begin position="42"/>
        <end position="153"/>
    </location>
</feature>
<name>A0A814GAS2_ADIRI</name>
<evidence type="ECO:0000259" key="6">
    <source>
        <dbReference type="Pfam" id="PF07731"/>
    </source>
</evidence>
<dbReference type="PANTHER" id="PTHR11709:SF394">
    <property type="entry name" value="FI03373P-RELATED"/>
    <property type="match status" value="1"/>
</dbReference>
<evidence type="ECO:0000256" key="4">
    <source>
        <dbReference type="ARBA" id="ARBA00023008"/>
    </source>
</evidence>
<dbReference type="PANTHER" id="PTHR11709">
    <property type="entry name" value="MULTI-COPPER OXIDASE"/>
    <property type="match status" value="1"/>
</dbReference>
<dbReference type="Gene3D" id="2.60.40.420">
    <property type="entry name" value="Cupredoxins - blue copper proteins"/>
    <property type="match status" value="3"/>
</dbReference>
<feature type="domain" description="Plastocyanin-like" evidence="6">
    <location>
        <begin position="400"/>
        <end position="515"/>
    </location>
</feature>
<organism evidence="8 9">
    <name type="scientific">Adineta ricciae</name>
    <name type="common">Rotifer</name>
    <dbReference type="NCBI Taxonomy" id="249248"/>
    <lineage>
        <taxon>Eukaryota</taxon>
        <taxon>Metazoa</taxon>
        <taxon>Spiralia</taxon>
        <taxon>Gnathifera</taxon>
        <taxon>Rotifera</taxon>
        <taxon>Eurotatoria</taxon>
        <taxon>Bdelloidea</taxon>
        <taxon>Adinetida</taxon>
        <taxon>Adinetidae</taxon>
        <taxon>Adineta</taxon>
    </lineage>
</organism>
<dbReference type="OrthoDB" id="2121828at2759"/>
<dbReference type="GO" id="GO:0005507">
    <property type="term" value="F:copper ion binding"/>
    <property type="evidence" value="ECO:0007669"/>
    <property type="project" value="InterPro"/>
</dbReference>
<evidence type="ECO:0000259" key="7">
    <source>
        <dbReference type="Pfam" id="PF07732"/>
    </source>
</evidence>
<dbReference type="InterPro" id="IPR011706">
    <property type="entry name" value="Cu-oxidase_C"/>
</dbReference>
<reference evidence="8" key="1">
    <citation type="submission" date="2021-02" db="EMBL/GenBank/DDBJ databases">
        <authorList>
            <person name="Nowell W R."/>
        </authorList>
    </citation>
    <scope>NUCLEOTIDE SEQUENCE</scope>
</reference>
<comment type="caution">
    <text evidence="8">The sequence shown here is derived from an EMBL/GenBank/DDBJ whole genome shotgun (WGS) entry which is preliminary data.</text>
</comment>
<dbReference type="SUPFAM" id="SSF49503">
    <property type="entry name" value="Cupredoxins"/>
    <property type="match status" value="3"/>
</dbReference>
<dbReference type="InterPro" id="IPR001117">
    <property type="entry name" value="Cu-oxidase_2nd"/>
</dbReference>
<protein>
    <submittedName>
        <fullName evidence="8">Uncharacterized protein</fullName>
    </submittedName>
</protein>
<dbReference type="InterPro" id="IPR008972">
    <property type="entry name" value="Cupredoxin"/>
</dbReference>
<keyword evidence="4" id="KW-0186">Copper</keyword>
<dbReference type="Pfam" id="PF00394">
    <property type="entry name" value="Cu-oxidase"/>
    <property type="match status" value="1"/>
</dbReference>
<feature type="domain" description="Plastocyanin-like" evidence="5">
    <location>
        <begin position="165"/>
        <end position="303"/>
    </location>
</feature>
<keyword evidence="2" id="KW-0479">Metal-binding</keyword>
<dbReference type="EMBL" id="CAJNOJ010000059">
    <property type="protein sequence ID" value="CAF0994457.1"/>
    <property type="molecule type" value="Genomic_DNA"/>
</dbReference>
<dbReference type="InterPro" id="IPR011707">
    <property type="entry name" value="Cu-oxidase-like_N"/>
</dbReference>
<evidence type="ECO:0000313" key="9">
    <source>
        <dbReference type="Proteomes" id="UP000663852"/>
    </source>
</evidence>
<evidence type="ECO:0000256" key="2">
    <source>
        <dbReference type="ARBA" id="ARBA00022723"/>
    </source>
</evidence>
<evidence type="ECO:0000313" key="8">
    <source>
        <dbReference type="EMBL" id="CAF0994457.1"/>
    </source>
</evidence>
<sequence>MCFRKNSFFSNLGLGDSREPLNHHLYNFSFAAADRRVEYYLNVSYAQNSSSVVYINNQIPGPLIQAELNDIIIVHVTNYLPVHERLAMHFHGMFVRQTPQMDGVAYITQMPIESQSSFTYVLRAYPAGTYFYHSHAGLQSITAFGALIIHDRQRPWNASEIPLGPLLFSDCWEKPDRLTQEHNLLASPFIWQGEPTYLLINGKTDLTLTLDPNRKYLLRLIGSTTLSTVVFGIDEHPMTVVEVDGTLIEPKKNVKSIELSSGQRYAVIIETNHRSRGVFAMRLAIRWRTLLTGSSCSAILRYSTHINDKSNPSTLPLPILANEEELRSFSFQSPFKTLLINDRMPKRTADKEIFLYNYQSRTKNGLGMRWFTNNATLDKLRLINLTQPLIYDAYNGIEDNFPHDATYSIKQNQLVDIVLQNTVATNGVCETHPFHLHGHKFWIHSQGRGMYNSSIKQTPDSANPILRDSLTLYASSYDYLTPNRSALNYLKACGWIKLRFIADNPGLWLLHCHIVNICAKACLVYLTKKHFYSQKIN</sequence>
<evidence type="ECO:0000256" key="1">
    <source>
        <dbReference type="ARBA" id="ARBA00010609"/>
    </source>
</evidence>
<dbReference type="InterPro" id="IPR045087">
    <property type="entry name" value="Cu-oxidase_fam"/>
</dbReference>
<keyword evidence="3" id="KW-0560">Oxidoreductase</keyword>
<dbReference type="GO" id="GO:0016491">
    <property type="term" value="F:oxidoreductase activity"/>
    <property type="evidence" value="ECO:0007669"/>
    <property type="project" value="UniProtKB-KW"/>
</dbReference>
<dbReference type="Proteomes" id="UP000663852">
    <property type="component" value="Unassembled WGS sequence"/>
</dbReference>